<keyword evidence="5" id="KW-1185">Reference proteome</keyword>
<keyword evidence="2 3" id="KW-0802">TPR repeat</keyword>
<gene>
    <name evidence="4" type="ORF">PG986_013049</name>
</gene>
<keyword evidence="1" id="KW-0677">Repeat</keyword>
<evidence type="ECO:0000256" key="3">
    <source>
        <dbReference type="PROSITE-ProRule" id="PRU00339"/>
    </source>
</evidence>
<name>A0ABR1Q1R2_9PEZI</name>
<dbReference type="SUPFAM" id="SSF48452">
    <property type="entry name" value="TPR-like"/>
    <property type="match status" value="2"/>
</dbReference>
<dbReference type="InterPro" id="IPR013105">
    <property type="entry name" value="TPR_2"/>
</dbReference>
<dbReference type="Proteomes" id="UP001391051">
    <property type="component" value="Unassembled WGS sequence"/>
</dbReference>
<evidence type="ECO:0008006" key="6">
    <source>
        <dbReference type="Google" id="ProtNLM"/>
    </source>
</evidence>
<dbReference type="PROSITE" id="PS50005">
    <property type="entry name" value="TPR"/>
    <property type="match status" value="1"/>
</dbReference>
<evidence type="ECO:0000313" key="4">
    <source>
        <dbReference type="EMBL" id="KAK7943936.1"/>
    </source>
</evidence>
<dbReference type="PANTHER" id="PTHR45588">
    <property type="entry name" value="TPR DOMAIN-CONTAINING PROTEIN"/>
    <property type="match status" value="1"/>
</dbReference>
<reference evidence="4 5" key="1">
    <citation type="submission" date="2023-01" db="EMBL/GenBank/DDBJ databases">
        <title>Analysis of 21 Apiospora genomes using comparative genomics revels a genus with tremendous synthesis potential of carbohydrate active enzymes and secondary metabolites.</title>
        <authorList>
            <person name="Sorensen T."/>
        </authorList>
    </citation>
    <scope>NUCLEOTIDE SEQUENCE [LARGE SCALE GENOMIC DNA]</scope>
    <source>
        <strain evidence="4 5">CBS 24483</strain>
    </source>
</reference>
<dbReference type="RefSeq" id="XP_066695967.1">
    <property type="nucleotide sequence ID" value="XM_066849271.1"/>
</dbReference>
<proteinExistence type="predicted"/>
<organism evidence="4 5">
    <name type="scientific">Apiospora aurea</name>
    <dbReference type="NCBI Taxonomy" id="335848"/>
    <lineage>
        <taxon>Eukaryota</taxon>
        <taxon>Fungi</taxon>
        <taxon>Dikarya</taxon>
        <taxon>Ascomycota</taxon>
        <taxon>Pezizomycotina</taxon>
        <taxon>Sordariomycetes</taxon>
        <taxon>Xylariomycetidae</taxon>
        <taxon>Amphisphaeriales</taxon>
        <taxon>Apiosporaceae</taxon>
        <taxon>Apiospora</taxon>
    </lineage>
</organism>
<dbReference type="InterPro" id="IPR011990">
    <property type="entry name" value="TPR-like_helical_dom_sf"/>
</dbReference>
<feature type="repeat" description="TPR" evidence="3">
    <location>
        <begin position="29"/>
        <end position="62"/>
    </location>
</feature>
<evidence type="ECO:0000256" key="1">
    <source>
        <dbReference type="ARBA" id="ARBA00022737"/>
    </source>
</evidence>
<comment type="caution">
    <text evidence="4">The sequence shown here is derived from an EMBL/GenBank/DDBJ whole genome shotgun (WGS) entry which is preliminary data.</text>
</comment>
<dbReference type="GeneID" id="92082333"/>
<dbReference type="InterPro" id="IPR019734">
    <property type="entry name" value="TPR_rpt"/>
</dbReference>
<evidence type="ECO:0000313" key="5">
    <source>
        <dbReference type="Proteomes" id="UP001391051"/>
    </source>
</evidence>
<dbReference type="SMART" id="SM00028">
    <property type="entry name" value="TPR"/>
    <property type="match status" value="2"/>
</dbReference>
<evidence type="ECO:0000256" key="2">
    <source>
        <dbReference type="ARBA" id="ARBA00022803"/>
    </source>
</evidence>
<dbReference type="Gene3D" id="1.25.40.10">
    <property type="entry name" value="Tetratricopeptide repeat domain"/>
    <property type="match status" value="2"/>
</dbReference>
<dbReference type="EMBL" id="JAQQWE010000008">
    <property type="protein sequence ID" value="KAK7943936.1"/>
    <property type="molecule type" value="Genomic_DNA"/>
</dbReference>
<dbReference type="Pfam" id="PF07719">
    <property type="entry name" value="TPR_2"/>
    <property type="match status" value="1"/>
</dbReference>
<protein>
    <recommendedName>
        <fullName evidence="6">TPR domain protein</fullName>
    </recommendedName>
</protein>
<dbReference type="PANTHER" id="PTHR45588:SF1">
    <property type="entry name" value="WW DOMAIN-CONTAINING PROTEIN"/>
    <property type="match status" value="1"/>
</dbReference>
<accession>A0ABR1Q1R2</accession>
<sequence length="574" mass="63939">MAAPSASDDEDYYDLGRYRRPITTTSPDAETWFNRGLVWCYGFNHEEAVRCFEKALAADPACAMAHWGVAYALGPNYNKPWGSFDDEELETVVQRTHRMVEQASKCAARSGATPLEKALIDALRYRYPRDHVAADGGQGGEKECPVWNVQYADAMQRVHADFGADLDLDVAALCADALMNLTPWKLWDLRTGLPAAGARTREVRLILERALTQTPGGMQHPGVLHLYIHYVEMSPHPEQGLPAADALRALVPDAGHLLHMPTHIDVLCGDYSRGIASNRAAFEADEKFLARAGALNFYTLYRMHDYHFCIYSALFAGQSRVALETVARLEASLSAGLLQVRSPPMADWLEGFLAMRVHALVRFGRWGDLIALPLPEDQALYCVTTAMTHYAKAVALAAQSRLPEAEAQRRLFLAARRRVPASRTLFNNRCVDLLDVAEAMMEGEVAFRRGRFDAAYAHLRQAVARDDGLPYDEPWGWMQPTRHAYGALLLEQAHYAEAAAVYAEDLGLDGKLPRALRHPGNVWALHGYHECLVRLGRKEEAAAIEPELRKALERADVPIKSSCFCRRVEAQCAL</sequence>